<dbReference type="RefSeq" id="WP_089344799.1">
    <property type="nucleotide sequence ID" value="NZ_CP067129.1"/>
</dbReference>
<protein>
    <recommendedName>
        <fullName evidence="4">DUF2125 domain-containing protein</fullName>
    </recommendedName>
</protein>
<evidence type="ECO:0000313" key="2">
    <source>
        <dbReference type="EMBL" id="SNT74964.1"/>
    </source>
</evidence>
<evidence type="ECO:0000313" key="3">
    <source>
        <dbReference type="Proteomes" id="UP000198307"/>
    </source>
</evidence>
<proteinExistence type="predicted"/>
<reference evidence="2 3" key="1">
    <citation type="submission" date="2017-07" db="EMBL/GenBank/DDBJ databases">
        <authorList>
            <person name="Sun Z.S."/>
            <person name="Albrecht U."/>
            <person name="Echele G."/>
            <person name="Lee C.C."/>
        </authorList>
    </citation>
    <scope>NUCLEOTIDE SEQUENCE [LARGE SCALE GENOMIC DNA]</scope>
    <source>
        <strain evidence="2 3">DSM 14827</strain>
    </source>
</reference>
<dbReference type="Proteomes" id="UP000198307">
    <property type="component" value="Unassembled WGS sequence"/>
</dbReference>
<dbReference type="OrthoDB" id="7791409at2"/>
<dbReference type="InterPro" id="IPR018666">
    <property type="entry name" value="DUF2125"/>
</dbReference>
<dbReference type="EMBL" id="FZQB01000009">
    <property type="protein sequence ID" value="SNT74964.1"/>
    <property type="molecule type" value="Genomic_DNA"/>
</dbReference>
<dbReference type="Pfam" id="PF09898">
    <property type="entry name" value="DUF2125"/>
    <property type="match status" value="1"/>
</dbReference>
<sequence length="522" mass="55648">MFRSLATSSLALIAGAAPVLAEVSPLQVWENLDRYYSDMGYEITIGSRDEAGSTLTLTDVEVATRGEAEEIVITIPKLTLQETGDAKVRTVIQGDIIADMTSHIEGEDDVTAHAQIVMPSNEMLSSGEPDDMLHQLTYPTVKITARFDEARDPDAAEMPVTVMLTDMAGEYRSRAGAGMQSTYDMTVAGLDLALAFDDLDSDDADSGSGSVNATAHIDGLAMNGMMVAPEGQFNMAEAAHEALKAGMSVEGKVQLGALTGEMRFDGVDDDGAPQSGSASLRTESSEIALTMSRDGITYGGSALGSSAELTSNDLPFPISYAIEKAAAQVAFPVSKSDEPQPFRLTYTLAGLTLADGIWNMFDPDGQLPRDPASLMIDLEGQALMREDLLDPAFGKRMSDEMAAIDEGETPAEDMPVPFQPENVTINQFALDMIGAKAELTGELTIPEGTGMPVGKVNGTFTGVNDLLEKLANMGFMPQEQLMGARMMIAMFARPAEGDPDQLTTELEFREDGSVFANGQQVK</sequence>
<feature type="chain" id="PRO_5012150527" description="DUF2125 domain-containing protein" evidence="1">
    <location>
        <begin position="22"/>
        <end position="522"/>
    </location>
</feature>
<gene>
    <name evidence="2" type="ORF">SAMN05444959_10945</name>
</gene>
<name>A0A239PXE5_9RHOB</name>
<keyword evidence="3" id="KW-1185">Reference proteome</keyword>
<organism evidence="2 3">
    <name type="scientific">Paracoccus seriniphilus</name>
    <dbReference type="NCBI Taxonomy" id="184748"/>
    <lineage>
        <taxon>Bacteria</taxon>
        <taxon>Pseudomonadati</taxon>
        <taxon>Pseudomonadota</taxon>
        <taxon>Alphaproteobacteria</taxon>
        <taxon>Rhodobacterales</taxon>
        <taxon>Paracoccaceae</taxon>
        <taxon>Paracoccus</taxon>
    </lineage>
</organism>
<accession>A0A239PXE5</accession>
<evidence type="ECO:0000256" key="1">
    <source>
        <dbReference type="SAM" id="SignalP"/>
    </source>
</evidence>
<keyword evidence="1" id="KW-0732">Signal</keyword>
<evidence type="ECO:0008006" key="4">
    <source>
        <dbReference type="Google" id="ProtNLM"/>
    </source>
</evidence>
<dbReference type="AlphaFoldDB" id="A0A239PXE5"/>
<feature type="signal peptide" evidence="1">
    <location>
        <begin position="1"/>
        <end position="21"/>
    </location>
</feature>